<reference evidence="2 3" key="1">
    <citation type="submission" date="2024-06" db="EMBL/GenBank/DDBJ databases">
        <title>The Natural Products Discovery Center: Release of the First 8490 Sequenced Strains for Exploring Actinobacteria Biosynthetic Diversity.</title>
        <authorList>
            <person name="Kalkreuter E."/>
            <person name="Kautsar S.A."/>
            <person name="Yang D."/>
            <person name="Bader C.D."/>
            <person name="Teijaro C.N."/>
            <person name="Fluegel L."/>
            <person name="Davis C.M."/>
            <person name="Simpson J.R."/>
            <person name="Lauterbach L."/>
            <person name="Steele A.D."/>
            <person name="Gui C."/>
            <person name="Meng S."/>
            <person name="Li G."/>
            <person name="Viehrig K."/>
            <person name="Ye F."/>
            <person name="Su P."/>
            <person name="Kiefer A.F."/>
            <person name="Nichols A."/>
            <person name="Cepeda A.J."/>
            <person name="Yan W."/>
            <person name="Fan B."/>
            <person name="Jiang Y."/>
            <person name="Adhikari A."/>
            <person name="Zheng C.-J."/>
            <person name="Schuster L."/>
            <person name="Cowan T.M."/>
            <person name="Smanski M.J."/>
            <person name="Chevrette M.G."/>
            <person name="De Carvalho L.P.S."/>
            <person name="Shen B."/>
        </authorList>
    </citation>
    <scope>NUCLEOTIDE SEQUENCE [LARGE SCALE GENOMIC DNA]</scope>
    <source>
        <strain evidence="2 3">NPDC049574</strain>
    </source>
</reference>
<dbReference type="Proteomes" id="UP001552427">
    <property type="component" value="Unassembled WGS sequence"/>
</dbReference>
<dbReference type="RefSeq" id="WP_364449934.1">
    <property type="nucleotide sequence ID" value="NZ_JBFARM010000004.1"/>
</dbReference>
<accession>A0ABV3H3E1</accession>
<dbReference type="PANTHER" id="PTHR10953:SF102">
    <property type="entry name" value="ADENYLYLTRANSFERASE AND SULFURTRANSFERASE MOCS3"/>
    <property type="match status" value="1"/>
</dbReference>
<comment type="caution">
    <text evidence="2">The sequence shown here is derived from an EMBL/GenBank/DDBJ whole genome shotgun (WGS) entry which is preliminary data.</text>
</comment>
<evidence type="ECO:0000313" key="3">
    <source>
        <dbReference type="Proteomes" id="UP001552427"/>
    </source>
</evidence>
<dbReference type="EMBL" id="JBFARM010000004">
    <property type="protein sequence ID" value="MEV4287043.1"/>
    <property type="molecule type" value="Genomic_DNA"/>
</dbReference>
<dbReference type="InterPro" id="IPR000594">
    <property type="entry name" value="ThiF_NAD_FAD-bd"/>
</dbReference>
<evidence type="ECO:0000259" key="1">
    <source>
        <dbReference type="Pfam" id="PF00899"/>
    </source>
</evidence>
<organism evidence="2 3">
    <name type="scientific">Nonomuraea bangladeshensis</name>
    <dbReference type="NCBI Taxonomy" id="404385"/>
    <lineage>
        <taxon>Bacteria</taxon>
        <taxon>Bacillati</taxon>
        <taxon>Actinomycetota</taxon>
        <taxon>Actinomycetes</taxon>
        <taxon>Streptosporangiales</taxon>
        <taxon>Streptosporangiaceae</taxon>
        <taxon>Nonomuraea</taxon>
    </lineage>
</organism>
<dbReference type="GO" id="GO:0016779">
    <property type="term" value="F:nucleotidyltransferase activity"/>
    <property type="evidence" value="ECO:0007669"/>
    <property type="project" value="UniProtKB-KW"/>
</dbReference>
<evidence type="ECO:0000313" key="2">
    <source>
        <dbReference type="EMBL" id="MEV4287043.1"/>
    </source>
</evidence>
<sequence>MSAPRHVVVHAAALAEGAERLALRSLDDGDVGVIDGTEGTDVVVVRGAAPTAPIQDAVLVCQVEADRVRCRRVTGEEPGEEVETTVIPASVDLFDRVRGIFETDVLRDRAVAVLGLGSGGSFIVRELAKAGVGRFLLLDHDRLEPGNVSRHECGLNDVGRLKALAMRDLVHRHNPAAEVMTSTLHVNGNTRHEVLDHIRKLDADLVICATDTRESRLLINRLCVANELPMIIGGVFQRAYGGIVQRVIPGLTACYQCFVQALPGQAGDTEISSEADAARFSYTDRAVLPQPGLSTDVVPIALLMAKLALVELLGDASPAFRGLSQDLVAPMFQWINRREAAHARLPPMGVTVDELSVLRWYGVLLPRLDDCAACGTRELITTDELFPAT</sequence>
<gene>
    <name evidence="2" type="ORF">AB0K40_16185</name>
</gene>
<feature type="domain" description="THIF-type NAD/FAD binding fold" evidence="1">
    <location>
        <begin position="104"/>
        <end position="322"/>
    </location>
</feature>
<proteinExistence type="predicted"/>
<protein>
    <submittedName>
        <fullName evidence="2">ThiF family adenylyltransferase</fullName>
    </submittedName>
</protein>
<dbReference type="PANTHER" id="PTHR10953">
    <property type="entry name" value="UBIQUITIN-ACTIVATING ENZYME E1"/>
    <property type="match status" value="1"/>
</dbReference>
<dbReference type="Gene3D" id="3.40.50.720">
    <property type="entry name" value="NAD(P)-binding Rossmann-like Domain"/>
    <property type="match status" value="1"/>
</dbReference>
<dbReference type="InterPro" id="IPR045886">
    <property type="entry name" value="ThiF/MoeB/HesA"/>
</dbReference>
<name>A0ABV3H3E1_9ACTN</name>
<keyword evidence="2" id="KW-0808">Transferase</keyword>
<dbReference type="Pfam" id="PF00899">
    <property type="entry name" value="ThiF"/>
    <property type="match status" value="1"/>
</dbReference>
<keyword evidence="2" id="KW-0548">Nucleotidyltransferase</keyword>
<dbReference type="SUPFAM" id="SSF69572">
    <property type="entry name" value="Activating enzymes of the ubiquitin-like proteins"/>
    <property type="match status" value="1"/>
</dbReference>
<keyword evidence="3" id="KW-1185">Reference proteome</keyword>
<dbReference type="InterPro" id="IPR035985">
    <property type="entry name" value="Ubiquitin-activating_enz"/>
</dbReference>